<dbReference type="AlphaFoldDB" id="A0A2X7ISZ7"/>
<protein>
    <submittedName>
        <fullName evidence="1">Uncharacterized protein</fullName>
    </submittedName>
</protein>
<dbReference type="EMBL" id="AASURL010000151">
    <property type="protein sequence ID" value="EFH0368288.1"/>
    <property type="molecule type" value="Genomic_DNA"/>
</dbReference>
<dbReference type="Proteomes" id="UP000521991">
    <property type="component" value="Unassembled WGS sequence"/>
</dbReference>
<gene>
    <name evidence="1" type="ORF">BGM66_004843</name>
</gene>
<organism evidence="1 2">
    <name type="scientific">Escherichia coli</name>
    <dbReference type="NCBI Taxonomy" id="562"/>
    <lineage>
        <taxon>Bacteria</taxon>
        <taxon>Pseudomonadati</taxon>
        <taxon>Pseudomonadota</taxon>
        <taxon>Gammaproteobacteria</taxon>
        <taxon>Enterobacterales</taxon>
        <taxon>Enterobacteriaceae</taxon>
        <taxon>Escherichia</taxon>
    </lineage>
</organism>
<comment type="caution">
    <text evidence="1">The sequence shown here is derived from an EMBL/GenBank/DDBJ whole genome shotgun (WGS) entry which is preliminary data.</text>
</comment>
<accession>A0A2X7ISZ7</accession>
<reference evidence="1 2" key="1">
    <citation type="submission" date="2020-02" db="EMBL/GenBank/DDBJ databases">
        <authorList>
            <consortium name="PulseNet: The National Subtyping Network for Foodborne Disease Surveillance"/>
            <person name="Tarr C.L."/>
            <person name="Trees E."/>
            <person name="Katz L.S."/>
            <person name="Carleton-Romer H.A."/>
            <person name="Stroika S."/>
            <person name="Kucerova Z."/>
            <person name="Roache K.F."/>
            <person name="Sabol A.L."/>
            <person name="Besser J."/>
            <person name="Gerner-Smidt P."/>
        </authorList>
    </citation>
    <scope>NUCLEOTIDE SEQUENCE [LARGE SCALE GENOMIC DNA]</scope>
    <source>
        <strain evidence="1 2">PNUSAE004166</strain>
    </source>
</reference>
<name>A0A2X7ISZ7_ECOLX</name>
<proteinExistence type="predicted"/>
<evidence type="ECO:0000313" key="1">
    <source>
        <dbReference type="EMBL" id="EFH0368288.1"/>
    </source>
</evidence>
<evidence type="ECO:0000313" key="2">
    <source>
        <dbReference type="Proteomes" id="UP000521991"/>
    </source>
</evidence>
<sequence length="185" mass="21359">MIYYYAPFDDDENFLELLDEKLFLKEKTGVEPVTFMNNQAGKYLSLVKGGDRLYIIAHGDTNGIGHGLNYNNSLTPIQLANKLFRLKLTKEISDIRIFSCDSGIKHSIHIPSFAQRFKEAMLSLGYKKIMVTGYLGQVYFSRDNRITKNFKLDKRRRKGIVPSPEVFRNSLDNEIFIASQFKVKF</sequence>
<dbReference type="RefSeq" id="WP_047082805.1">
    <property type="nucleotide sequence ID" value="NZ_BGII01000047.1"/>
</dbReference>